<dbReference type="Pfam" id="PF16244">
    <property type="entry name" value="DUF4901"/>
    <property type="match status" value="1"/>
</dbReference>
<accession>A0A837KHY6</accession>
<comment type="caution">
    <text evidence="4">The sequence shown here is derived from an EMBL/GenBank/DDBJ whole genome shotgun (WGS) entry which is preliminary data.</text>
</comment>
<dbReference type="Proteomes" id="UP000319498">
    <property type="component" value="Unassembled WGS sequence"/>
</dbReference>
<dbReference type="RefSeq" id="WP_047074367.1">
    <property type="nucleotide sequence ID" value="NZ_BJOL01000031.1"/>
</dbReference>
<evidence type="ECO:0000313" key="6">
    <source>
        <dbReference type="Proteomes" id="UP000319498"/>
    </source>
</evidence>
<organism evidence="4 5">
    <name type="scientific">Brevibacillus formosus</name>
    <dbReference type="NCBI Taxonomy" id="54913"/>
    <lineage>
        <taxon>Bacteria</taxon>
        <taxon>Bacillati</taxon>
        <taxon>Bacillota</taxon>
        <taxon>Bacilli</taxon>
        <taxon>Bacillales</taxon>
        <taxon>Paenibacillaceae</taxon>
        <taxon>Brevibacillus</taxon>
    </lineage>
</organism>
<gene>
    <name evidence="4" type="ORF">AA984_26715</name>
    <name evidence="3" type="ORF">BFO01nite_46200</name>
</gene>
<evidence type="ECO:0000259" key="2">
    <source>
        <dbReference type="Pfam" id="PF16244"/>
    </source>
</evidence>
<reference evidence="4 5" key="1">
    <citation type="submission" date="2015-05" db="EMBL/GenBank/DDBJ databases">
        <title>Genome sequencing project for genomic taxonomy and phylogenomics of Bacillus-like bacteria.</title>
        <authorList>
            <person name="Liu B."/>
            <person name="Wang J."/>
            <person name="Zhu Y."/>
            <person name="Liu G."/>
            <person name="Chen Q."/>
            <person name="Chen Z."/>
            <person name="Lan J."/>
            <person name="Che J."/>
            <person name="Ge C."/>
            <person name="Shi H."/>
            <person name="Pan Z."/>
            <person name="Liu X."/>
        </authorList>
    </citation>
    <scope>NUCLEOTIDE SEQUENCE [LARGE SCALE GENOMIC DNA]</scope>
    <source>
        <strain evidence="4 5">DSM 9885</strain>
    </source>
</reference>
<dbReference type="InterPro" id="IPR032599">
    <property type="entry name" value="YcdB/YcdC_rep_domain"/>
</dbReference>
<dbReference type="OrthoDB" id="2476307at2"/>
<evidence type="ECO:0000313" key="5">
    <source>
        <dbReference type="Proteomes" id="UP000035218"/>
    </source>
</evidence>
<dbReference type="Proteomes" id="UP000035218">
    <property type="component" value="Unassembled WGS sequence"/>
</dbReference>
<keyword evidence="6" id="KW-1185">Reference proteome</keyword>
<feature type="region of interest" description="Disordered" evidence="1">
    <location>
        <begin position="95"/>
        <end position="153"/>
    </location>
</feature>
<evidence type="ECO:0000313" key="4">
    <source>
        <dbReference type="EMBL" id="KLH96086.1"/>
    </source>
</evidence>
<reference evidence="3 6" key="2">
    <citation type="submission" date="2019-06" db="EMBL/GenBank/DDBJ databases">
        <title>Whole genome shotgun sequence of Brevibacillus formosus NBRC 15716.</title>
        <authorList>
            <person name="Hosoyama A."/>
            <person name="Uohara A."/>
            <person name="Ohji S."/>
            <person name="Ichikawa N."/>
        </authorList>
    </citation>
    <scope>NUCLEOTIDE SEQUENCE [LARGE SCALE GENOMIC DNA]</scope>
    <source>
        <strain evidence="3 6">NBRC 15716</strain>
    </source>
</reference>
<name>A0A837KHY6_9BACL</name>
<feature type="domain" description="YcdB/YcdC repeated" evidence="2">
    <location>
        <begin position="355"/>
        <end position="467"/>
    </location>
</feature>
<dbReference type="EMBL" id="LDCN01000012">
    <property type="protein sequence ID" value="KLH96086.1"/>
    <property type="molecule type" value="Genomic_DNA"/>
</dbReference>
<dbReference type="EMBL" id="BJOL01000031">
    <property type="protein sequence ID" value="GED60488.1"/>
    <property type="molecule type" value="Genomic_DNA"/>
</dbReference>
<sequence>MSWHEEELEKRLRRLKETESPPRLEYVRETQRRLQLLTNQLRRRLYFQRVANRVAGVAAIVLLGGWVSTESGQQTLQTLWEHTMKHEQPSATIVSVPTPESKQPPPFPPPSANTTKENKVMNPVETNRSETTTVRTERKKQPEKALPPVATSPIKQTDAVTDALPIPPLVKKAETYVLEMLGEQGKHYRYNPSQSDLKRGTIGFSRVVHGIPFYEASYTVKMIDDQVSNFQIFQDSDQLQSLVQIPKPTAVLSKEKAEEALASTLRLVYREKGGEVASLHYESDISGFIDANTGALVTGKGVPIQRDEGKRIIPIAAEGRTLKAGASEETLSLLVREFGLPFAVDNWQGTTSVGRDGVREYQWEMKEKELTARVHENGQLLSYRMNRKQEAGSSLGKNQGLSPEALLQPAIEHLQRYLDKTIKELELTGTSREAAEVRFRFTKLYQGIPVVDHSYEVIVDTNTGEVVGMSGAFGQGATSFPDPAKAISKQAAEATLRRNHPLELTYILTGKKNTTDKQALLVYRVYKEKGIETSIDAITGAVLERAQEEP</sequence>
<protein>
    <recommendedName>
        <fullName evidence="2">YcdB/YcdC repeated domain-containing protein</fullName>
    </recommendedName>
</protein>
<dbReference type="AlphaFoldDB" id="A0A837KHY6"/>
<evidence type="ECO:0000256" key="1">
    <source>
        <dbReference type="SAM" id="MobiDB-lite"/>
    </source>
</evidence>
<feature type="compositionally biased region" description="Pro residues" evidence="1">
    <location>
        <begin position="102"/>
        <end position="111"/>
    </location>
</feature>
<evidence type="ECO:0000313" key="3">
    <source>
        <dbReference type="EMBL" id="GED60488.1"/>
    </source>
</evidence>
<dbReference type="GeneID" id="87588637"/>
<proteinExistence type="predicted"/>
<feature type="compositionally biased region" description="Polar residues" evidence="1">
    <location>
        <begin position="124"/>
        <end position="134"/>
    </location>
</feature>